<accession>A0A0R0FHZ5</accession>
<dbReference type="GO" id="GO:0015979">
    <property type="term" value="P:photosynthesis"/>
    <property type="evidence" value="ECO:0007669"/>
    <property type="project" value="UniProtKB-KW"/>
</dbReference>
<dbReference type="PANTHER" id="PTHR35703">
    <property type="entry name" value="HEME OXYGENASE 1, CHLOROPLASTIC-RELATED"/>
    <property type="match status" value="1"/>
</dbReference>
<keyword evidence="3" id="KW-0150">Chloroplast</keyword>
<dbReference type="CDD" id="cd19165">
    <property type="entry name" value="HemeO"/>
    <property type="match status" value="1"/>
</dbReference>
<proteinExistence type="inferred from homology"/>
<dbReference type="OMA" id="MALFACE"/>
<dbReference type="Proteomes" id="UP000008827">
    <property type="component" value="Chromosome 17"/>
</dbReference>
<reference evidence="7 8" key="1">
    <citation type="journal article" date="2010" name="Nature">
        <title>Genome sequence of the palaeopolyploid soybean.</title>
        <authorList>
            <person name="Schmutz J."/>
            <person name="Cannon S.B."/>
            <person name="Schlueter J."/>
            <person name="Ma J."/>
            <person name="Mitros T."/>
            <person name="Nelson W."/>
            <person name="Hyten D.L."/>
            <person name="Song Q."/>
            <person name="Thelen J.J."/>
            <person name="Cheng J."/>
            <person name="Xu D."/>
            <person name="Hellsten U."/>
            <person name="May G.D."/>
            <person name="Yu Y."/>
            <person name="Sakurai T."/>
            <person name="Umezawa T."/>
            <person name="Bhattacharyya M.K."/>
            <person name="Sandhu D."/>
            <person name="Valliyodan B."/>
            <person name="Lindquist E."/>
            <person name="Peto M."/>
            <person name="Grant D."/>
            <person name="Shu S."/>
            <person name="Goodstein D."/>
            <person name="Barry K."/>
            <person name="Futrell-Griggs M."/>
            <person name="Abernathy B."/>
            <person name="Du J."/>
            <person name="Tian Z."/>
            <person name="Zhu L."/>
            <person name="Gill N."/>
            <person name="Joshi T."/>
            <person name="Libault M."/>
            <person name="Sethuraman A."/>
            <person name="Zhang X.-C."/>
            <person name="Shinozaki K."/>
            <person name="Nguyen H.T."/>
            <person name="Wing R.A."/>
            <person name="Cregan P."/>
            <person name="Specht J."/>
            <person name="Grimwood J."/>
            <person name="Rokhsar D."/>
            <person name="Stacey G."/>
            <person name="Shoemaker R.C."/>
            <person name="Jackson S.A."/>
        </authorList>
    </citation>
    <scope>NUCLEOTIDE SEQUENCE</scope>
    <source>
        <strain evidence="8">cv. Williams 82</strain>
        <tissue evidence="7">Callus</tissue>
    </source>
</reference>
<dbReference type="InterPro" id="IPR002051">
    <property type="entry name" value="Haem_Oase"/>
</dbReference>
<dbReference type="GO" id="GO:0006788">
    <property type="term" value="P:heme oxidation"/>
    <property type="evidence" value="ECO:0007669"/>
    <property type="project" value="InterPro"/>
</dbReference>
<dbReference type="SMR" id="A0A0R0FHZ5"/>
<reference evidence="8" key="2">
    <citation type="submission" date="2018-02" db="UniProtKB">
        <authorList>
            <consortium name="EnsemblPlants"/>
        </authorList>
    </citation>
    <scope>IDENTIFICATION</scope>
    <source>
        <strain evidence="8">Williams 82</strain>
    </source>
</reference>
<reference evidence="7" key="3">
    <citation type="submission" date="2018-07" db="EMBL/GenBank/DDBJ databases">
        <title>WGS assembly of Glycine max.</title>
        <authorList>
            <person name="Schmutz J."/>
            <person name="Cannon S."/>
            <person name="Schlueter J."/>
            <person name="Ma J."/>
            <person name="Mitros T."/>
            <person name="Nelson W."/>
            <person name="Hyten D."/>
            <person name="Song Q."/>
            <person name="Thelen J."/>
            <person name="Cheng J."/>
            <person name="Xu D."/>
            <person name="Hellsten U."/>
            <person name="May G."/>
            <person name="Yu Y."/>
            <person name="Sakurai T."/>
            <person name="Umezawa T."/>
            <person name="Bhattacharyya M."/>
            <person name="Sandhu D."/>
            <person name="Valliyodan B."/>
            <person name="Lindquist E."/>
            <person name="Peto M."/>
            <person name="Grant D."/>
            <person name="Shu S."/>
            <person name="Goodstein D."/>
            <person name="Barry K."/>
            <person name="Futrell-Griggs M."/>
            <person name="Abernathy B."/>
            <person name="Du J."/>
            <person name="Tian Z."/>
            <person name="Zhu L."/>
            <person name="Gill N."/>
            <person name="Joshi T."/>
            <person name="Libault M."/>
            <person name="Sethuraman A."/>
            <person name="Zhang X."/>
            <person name="Shinozaki K."/>
            <person name="Nguyen H."/>
            <person name="Wing R."/>
            <person name="Cregan P."/>
            <person name="Specht J."/>
            <person name="Grimwood J."/>
            <person name="Rokhsar D."/>
            <person name="Stacey G."/>
            <person name="Shoemaker R."/>
            <person name="Jackson S."/>
        </authorList>
    </citation>
    <scope>NUCLEOTIDE SEQUENCE</scope>
    <source>
        <tissue evidence="7">Callus</tissue>
    </source>
</reference>
<evidence type="ECO:0000313" key="7">
    <source>
        <dbReference type="EMBL" id="KRH05713.1"/>
    </source>
</evidence>
<name>A0A0R0FHZ5_SOYBN</name>
<gene>
    <name evidence="7" type="ORF">GLYMA_17G244400</name>
</gene>
<evidence type="ECO:0000256" key="1">
    <source>
        <dbReference type="ARBA" id="ARBA00004229"/>
    </source>
</evidence>
<evidence type="ECO:0000313" key="9">
    <source>
        <dbReference type="Proteomes" id="UP000008827"/>
    </source>
</evidence>
<sequence>MEFGLKSELWEEGNVIPTPGSPGLTYVKYLEELVEISAPLFLSHFYNIYFSHIAAGQVIGKKVSEELLEGKELEFYKWEGDVPELLKDVHDKLNMLSEHWSRDDKNRCLKETTKAFRYMGQIVRLIVS</sequence>
<keyword evidence="4" id="KW-0602">Photosynthesis</keyword>
<keyword evidence="6" id="KW-0809">Transit peptide</keyword>
<dbReference type="Gramene" id="KRH05713">
    <property type="protein sequence ID" value="KRH05713"/>
    <property type="gene ID" value="GLYMA_17G244400"/>
</dbReference>
<dbReference type="SUPFAM" id="SSF48613">
    <property type="entry name" value="Heme oxygenase-like"/>
    <property type="match status" value="1"/>
</dbReference>
<comment type="similarity">
    <text evidence="2">Belongs to the heme oxygenase family.</text>
</comment>
<dbReference type="PANTHER" id="PTHR35703:SF1">
    <property type="entry name" value="INACTIVE HEME OXYGENASE 2, CHLOROPLASTIC-RELATED"/>
    <property type="match status" value="1"/>
</dbReference>
<dbReference type="InterPro" id="IPR016951">
    <property type="entry name" value="Haem_Oase_decyc_pln"/>
</dbReference>
<evidence type="ECO:0000256" key="5">
    <source>
        <dbReference type="ARBA" id="ARBA00022640"/>
    </source>
</evidence>
<protein>
    <submittedName>
        <fullName evidence="7 8">Uncharacterized protein</fullName>
    </submittedName>
</protein>
<dbReference type="EnsemblPlants" id="KRH05713">
    <property type="protein sequence ID" value="KRH05713"/>
    <property type="gene ID" value="GLYMA_17G244400"/>
</dbReference>
<dbReference type="InterPro" id="IPR016053">
    <property type="entry name" value="Haem_Oase-like"/>
</dbReference>
<evidence type="ECO:0000256" key="2">
    <source>
        <dbReference type="ARBA" id="ARBA00006134"/>
    </source>
</evidence>
<dbReference type="InterPro" id="IPR016084">
    <property type="entry name" value="Haem_Oase-like_multi-hlx"/>
</dbReference>
<dbReference type="GO" id="GO:0004392">
    <property type="term" value="F:heme oxygenase (decyclizing) activity"/>
    <property type="evidence" value="ECO:0007669"/>
    <property type="project" value="InterPro"/>
</dbReference>
<dbReference type="EMBL" id="CM000850">
    <property type="protein sequence ID" value="KRH05713.1"/>
    <property type="molecule type" value="Genomic_DNA"/>
</dbReference>
<dbReference type="GO" id="GO:0009507">
    <property type="term" value="C:chloroplast"/>
    <property type="evidence" value="ECO:0007669"/>
    <property type="project" value="UniProtKB-SubCell"/>
</dbReference>
<keyword evidence="9" id="KW-1185">Reference proteome</keyword>
<organism evidence="7">
    <name type="scientific">Glycine max</name>
    <name type="common">Soybean</name>
    <name type="synonym">Glycine hispida</name>
    <dbReference type="NCBI Taxonomy" id="3847"/>
    <lineage>
        <taxon>Eukaryota</taxon>
        <taxon>Viridiplantae</taxon>
        <taxon>Streptophyta</taxon>
        <taxon>Embryophyta</taxon>
        <taxon>Tracheophyta</taxon>
        <taxon>Spermatophyta</taxon>
        <taxon>Magnoliopsida</taxon>
        <taxon>eudicotyledons</taxon>
        <taxon>Gunneridae</taxon>
        <taxon>Pentapetalae</taxon>
        <taxon>rosids</taxon>
        <taxon>fabids</taxon>
        <taxon>Fabales</taxon>
        <taxon>Fabaceae</taxon>
        <taxon>Papilionoideae</taxon>
        <taxon>50 kb inversion clade</taxon>
        <taxon>NPAAA clade</taxon>
        <taxon>indigoferoid/millettioid clade</taxon>
        <taxon>Phaseoleae</taxon>
        <taxon>Glycine</taxon>
        <taxon>Glycine subgen. Soja</taxon>
    </lineage>
</organism>
<keyword evidence="5" id="KW-0934">Plastid</keyword>
<comment type="subcellular location">
    <subcellularLocation>
        <location evidence="1">Plastid</location>
        <location evidence="1">Chloroplast</location>
    </subcellularLocation>
</comment>
<evidence type="ECO:0000256" key="4">
    <source>
        <dbReference type="ARBA" id="ARBA00022531"/>
    </source>
</evidence>
<dbReference type="InParanoid" id="A0A0R0FHZ5"/>
<dbReference type="STRING" id="3847.A0A0R0FHZ5"/>
<dbReference type="AlphaFoldDB" id="A0A0R0FHZ5"/>
<dbReference type="Pfam" id="PF01126">
    <property type="entry name" value="Heme_oxygenase"/>
    <property type="match status" value="1"/>
</dbReference>
<evidence type="ECO:0000313" key="8">
    <source>
        <dbReference type="EnsemblPlants" id="KRH05713"/>
    </source>
</evidence>
<evidence type="ECO:0000256" key="3">
    <source>
        <dbReference type="ARBA" id="ARBA00022528"/>
    </source>
</evidence>
<evidence type="ECO:0000256" key="6">
    <source>
        <dbReference type="ARBA" id="ARBA00022946"/>
    </source>
</evidence>
<dbReference type="Gene3D" id="1.20.910.10">
    <property type="entry name" value="Heme oxygenase-like"/>
    <property type="match status" value="1"/>
</dbReference>